<dbReference type="InterPro" id="IPR010870">
    <property type="entry name" value="Porin_O/P"/>
</dbReference>
<proteinExistence type="predicted"/>
<organism evidence="2 3">
    <name type="scientific">Lysobacter arseniciresistens ZS79</name>
    <dbReference type="NCBI Taxonomy" id="913325"/>
    <lineage>
        <taxon>Bacteria</taxon>
        <taxon>Pseudomonadati</taxon>
        <taxon>Pseudomonadota</taxon>
        <taxon>Gammaproteobacteria</taxon>
        <taxon>Lysobacterales</taxon>
        <taxon>Lysobacteraceae</taxon>
        <taxon>Novilysobacter</taxon>
    </lineage>
</organism>
<dbReference type="Pfam" id="PF07396">
    <property type="entry name" value="Porin_O_P"/>
    <property type="match status" value="1"/>
</dbReference>
<evidence type="ECO:0000256" key="1">
    <source>
        <dbReference type="SAM" id="SignalP"/>
    </source>
</evidence>
<name>A0A0A0F155_9GAMM</name>
<dbReference type="RefSeq" id="WP_036210497.1">
    <property type="nucleotide sequence ID" value="NZ_AVPT01000012.1"/>
</dbReference>
<dbReference type="EMBL" id="AVPT01000012">
    <property type="protein sequence ID" value="KGM56514.1"/>
    <property type="molecule type" value="Genomic_DNA"/>
</dbReference>
<reference evidence="2 3" key="1">
    <citation type="journal article" date="2015" name="Stand. Genomic Sci.">
        <title>Genomic information of the arsenic-resistant bacterium Lysobacter arseniciresistens type strain ZS79(T) and comparison of Lysobacter draft genomes.</title>
        <authorList>
            <person name="Liu L."/>
            <person name="Zhang S."/>
            <person name="Luo M."/>
            <person name="Wang G."/>
        </authorList>
    </citation>
    <scope>NUCLEOTIDE SEQUENCE [LARGE SCALE GENOMIC DNA]</scope>
    <source>
        <strain evidence="2 3">ZS79</strain>
    </source>
</reference>
<comment type="caution">
    <text evidence="2">The sequence shown here is derived from an EMBL/GenBank/DDBJ whole genome shotgun (WGS) entry which is preliminary data.</text>
</comment>
<feature type="signal peptide" evidence="1">
    <location>
        <begin position="1"/>
        <end position="23"/>
    </location>
</feature>
<evidence type="ECO:0000313" key="3">
    <source>
        <dbReference type="Proteomes" id="UP000029989"/>
    </source>
</evidence>
<sequence>MKITPNRLVAAMLLAGFAPLAQAGVVIDTIGGSEISFEGLVQADNSWYDNDLADLDGDAGDGSDSDSELRRAELVLKGKGPGAFDWVIGYDAKSDKWLDVNVGYDFGGGHGLTVGQFKQPHGMEELSSTKNNDFISKAMSTNTFAVSRRLGAAYSYSADNWGVTASSFGRELTSGGAHGAGYGVRGTFAPVNSDGHIFHLGLSYVDQDTDADTLRLRTRPQADLAAVRLADTGTLRDTDRIATTGLESFWVRGPLKLQGEYMHADVSRHDNADYAATGGYLSALYNLTGETWSYKNGTPGTGKAEDPARGLWQVGLRYDTIDLDDGSVQGGRMDAITAGVNWYWRRNFKFALNYVQVDSERGGVSDDPNIIETRLQFYW</sequence>
<gene>
    <name evidence="2" type="ORF">N799_03615</name>
</gene>
<dbReference type="InterPro" id="IPR023614">
    <property type="entry name" value="Porin_dom_sf"/>
</dbReference>
<dbReference type="STRING" id="913325.N799_03615"/>
<keyword evidence="3" id="KW-1185">Reference proteome</keyword>
<dbReference type="SUPFAM" id="SSF56935">
    <property type="entry name" value="Porins"/>
    <property type="match status" value="1"/>
</dbReference>
<protein>
    <submittedName>
        <fullName evidence="2">Porin</fullName>
    </submittedName>
</protein>
<dbReference type="OrthoDB" id="9807854at2"/>
<accession>A0A0A0F155</accession>
<feature type="chain" id="PRO_5001962740" evidence="1">
    <location>
        <begin position="24"/>
        <end position="379"/>
    </location>
</feature>
<dbReference type="AlphaFoldDB" id="A0A0A0F155"/>
<dbReference type="eggNOG" id="COG3746">
    <property type="taxonomic scope" value="Bacteria"/>
</dbReference>
<evidence type="ECO:0000313" key="2">
    <source>
        <dbReference type="EMBL" id="KGM56514.1"/>
    </source>
</evidence>
<dbReference type="Proteomes" id="UP000029989">
    <property type="component" value="Unassembled WGS sequence"/>
</dbReference>
<keyword evidence="1" id="KW-0732">Signal</keyword>
<dbReference type="Gene3D" id="2.40.160.10">
    <property type="entry name" value="Porin"/>
    <property type="match status" value="1"/>
</dbReference>